<dbReference type="GeneID" id="5888066"/>
<dbReference type="EMBL" id="CH991543">
    <property type="protein sequence ID" value="EDQ92576.1"/>
    <property type="molecule type" value="Genomic_DNA"/>
</dbReference>
<accession>A9UQC9</accession>
<dbReference type="KEGG" id="mbr:MONBRDRAFT_22362"/>
<dbReference type="AlphaFoldDB" id="A9UQC9"/>
<evidence type="ECO:0000256" key="1">
    <source>
        <dbReference type="SAM" id="SignalP"/>
    </source>
</evidence>
<gene>
    <name evidence="2" type="ORF">MONBRDRAFT_22362</name>
</gene>
<dbReference type="InterPro" id="IPR011009">
    <property type="entry name" value="Kinase-like_dom_sf"/>
</dbReference>
<reference evidence="2 3" key="1">
    <citation type="journal article" date="2008" name="Nature">
        <title>The genome of the choanoflagellate Monosiga brevicollis and the origin of metazoans.</title>
        <authorList>
            <consortium name="JGI Sequencing"/>
            <person name="King N."/>
            <person name="Westbrook M.J."/>
            <person name="Young S.L."/>
            <person name="Kuo A."/>
            <person name="Abedin M."/>
            <person name="Chapman J."/>
            <person name="Fairclough S."/>
            <person name="Hellsten U."/>
            <person name="Isogai Y."/>
            <person name="Letunic I."/>
            <person name="Marr M."/>
            <person name="Pincus D."/>
            <person name="Putnam N."/>
            <person name="Rokas A."/>
            <person name="Wright K.J."/>
            <person name="Zuzow R."/>
            <person name="Dirks W."/>
            <person name="Good M."/>
            <person name="Goodstein D."/>
            <person name="Lemons D."/>
            <person name="Li W."/>
            <person name="Lyons J.B."/>
            <person name="Morris A."/>
            <person name="Nichols S."/>
            <person name="Richter D.J."/>
            <person name="Salamov A."/>
            <person name="Bork P."/>
            <person name="Lim W.A."/>
            <person name="Manning G."/>
            <person name="Miller W.T."/>
            <person name="McGinnis W."/>
            <person name="Shapiro H."/>
            <person name="Tjian R."/>
            <person name="Grigoriev I.V."/>
            <person name="Rokhsar D."/>
        </authorList>
    </citation>
    <scope>NUCLEOTIDE SEQUENCE [LARGE SCALE GENOMIC DNA]</scope>
    <source>
        <strain evidence="3">MX1 / ATCC 50154</strain>
    </source>
</reference>
<dbReference type="Proteomes" id="UP000001357">
    <property type="component" value="Unassembled WGS sequence"/>
</dbReference>
<dbReference type="SUPFAM" id="SSF56112">
    <property type="entry name" value="Protein kinase-like (PK-like)"/>
    <property type="match status" value="1"/>
</dbReference>
<sequence length="182" mass="19631">MVLMVLMLMVMLMVAGWRGYTLAERLNHAVIIAQTLAQLHEEGIVHCLAHFKDARFGAGEGAVLLMLAKAMPTSTPDSPVAAILQRGPDPQVVQQQDIYQLGLLTAYLCLLPDAERMTIEADGLVGRCNSWLGSCPDALLDVIQSCTIAEAAYRPDAATVAAALDEIIMKLQGDLDSHPSYV</sequence>
<evidence type="ECO:0008006" key="4">
    <source>
        <dbReference type="Google" id="ProtNLM"/>
    </source>
</evidence>
<keyword evidence="1" id="KW-0732">Signal</keyword>
<dbReference type="RefSeq" id="XP_001742338.1">
    <property type="nucleotide sequence ID" value="XM_001742286.1"/>
</dbReference>
<name>A9UQC9_MONBE</name>
<feature type="signal peptide" evidence="1">
    <location>
        <begin position="1"/>
        <end position="23"/>
    </location>
</feature>
<organism evidence="2 3">
    <name type="scientific">Monosiga brevicollis</name>
    <name type="common">Choanoflagellate</name>
    <dbReference type="NCBI Taxonomy" id="81824"/>
    <lineage>
        <taxon>Eukaryota</taxon>
        <taxon>Choanoflagellata</taxon>
        <taxon>Craspedida</taxon>
        <taxon>Salpingoecidae</taxon>
        <taxon>Monosiga</taxon>
    </lineage>
</organism>
<proteinExistence type="predicted"/>
<feature type="chain" id="PRO_5002742311" description="Protein kinase domain-containing protein" evidence="1">
    <location>
        <begin position="24"/>
        <end position="182"/>
    </location>
</feature>
<keyword evidence="3" id="KW-1185">Reference proteome</keyword>
<evidence type="ECO:0000313" key="3">
    <source>
        <dbReference type="Proteomes" id="UP000001357"/>
    </source>
</evidence>
<dbReference type="InParanoid" id="A9UQC9"/>
<evidence type="ECO:0000313" key="2">
    <source>
        <dbReference type="EMBL" id="EDQ92576.1"/>
    </source>
</evidence>
<dbReference type="Gene3D" id="1.10.510.10">
    <property type="entry name" value="Transferase(Phosphotransferase) domain 1"/>
    <property type="match status" value="1"/>
</dbReference>
<protein>
    <recommendedName>
        <fullName evidence="4">Protein kinase domain-containing protein</fullName>
    </recommendedName>
</protein>